<feature type="domain" description="DUF306" evidence="1">
    <location>
        <begin position="123"/>
        <end position="228"/>
    </location>
</feature>
<protein>
    <recommendedName>
        <fullName evidence="1">DUF306 domain-containing protein</fullName>
    </recommendedName>
</protein>
<dbReference type="PANTHER" id="PTHR35535:SF1">
    <property type="entry name" value="HEAT SHOCK PROTEIN HSLJ"/>
    <property type="match status" value="1"/>
</dbReference>
<dbReference type="Pfam" id="PF09619">
    <property type="entry name" value="YscW"/>
    <property type="match status" value="1"/>
</dbReference>
<dbReference type="Proteomes" id="UP000029448">
    <property type="component" value="Unassembled WGS sequence"/>
</dbReference>
<dbReference type="Proteomes" id="UP000075411">
    <property type="component" value="Unassembled WGS sequence"/>
</dbReference>
<dbReference type="InterPro" id="IPR039366">
    <property type="entry name" value="Pilotin"/>
</dbReference>
<comment type="caution">
    <text evidence="2">The sequence shown here is derived from an EMBL/GenBank/DDBJ whole genome shotgun (WGS) entry which is preliminary data.</text>
</comment>
<reference evidence="3 5" key="2">
    <citation type="submission" date="2015-06" db="EMBL/GenBank/DDBJ databases">
        <title>Improved classification and identification of acetic acid bacteria using matrix-assisted laser desorption/ionization time-of-flight mass spectrometry; Gluconobacter nephelii and Gluconobacter uchimurae are later heterotypic synonyms of Gluconobacter japonicus and Gluconobacter oxydans, respectively.</title>
        <authorList>
            <person name="Li L."/>
            <person name="Cleenwerck I."/>
            <person name="De Vuyst L."/>
            <person name="Vandamme P."/>
        </authorList>
    </citation>
    <scope>NUCLEOTIDE SEQUENCE [LARGE SCALE GENOMIC DNA]</scope>
    <source>
        <strain evidence="3 5">LMG 1663</strain>
    </source>
</reference>
<evidence type="ECO:0000313" key="5">
    <source>
        <dbReference type="Proteomes" id="UP000075411"/>
    </source>
</evidence>
<dbReference type="PANTHER" id="PTHR35535">
    <property type="entry name" value="HEAT SHOCK PROTEIN HSLJ"/>
    <property type="match status" value="1"/>
</dbReference>
<dbReference type="Pfam" id="PF03724">
    <property type="entry name" value="META"/>
    <property type="match status" value="1"/>
</dbReference>
<dbReference type="PATRIC" id="fig|104102.12.peg.1203"/>
<sequence>MAAQTPSSITLHGSVTYRERIALPPATVEIRVVDMTNRPTQPQTISRTSFATTRQVPIPFRVTLASNLLKPNRAYGVTATLLVDGQPWFKTPMPTPLNLKNQSDILLTLRRHGAKRPSPGLAGSWYVQTLGKTLLQDGTPTPSLELHEDGTVAGSTICNQINGTMTVREQTLQFGPIATTRRACLDSTTAERERTFLASLEQTRQWQINTTGDVLTFLDNQSQPLVVFHRQSHLPVR</sequence>
<reference evidence="2 4" key="1">
    <citation type="submission" date="2014-06" db="EMBL/GenBank/DDBJ databases">
        <title>Functional and comparative genomic analyses of the Drosophila gut microbiota identify candidate symbiosis factors.</title>
        <authorList>
            <person name="Newell P.D."/>
            <person name="Chaston J.M."/>
            <person name="Douglas A.E."/>
        </authorList>
    </citation>
    <scope>NUCLEOTIDE SEQUENCE [LARGE SCALE GENOMIC DNA]</scope>
    <source>
        <strain evidence="2 4">DmCS_006</strain>
    </source>
</reference>
<keyword evidence="4" id="KW-1185">Reference proteome</keyword>
<dbReference type="EMBL" id="LHZT01000114">
    <property type="protein sequence ID" value="KXV58413.1"/>
    <property type="molecule type" value="Genomic_DNA"/>
</dbReference>
<dbReference type="InterPro" id="IPR005184">
    <property type="entry name" value="DUF306_Meta_HslJ"/>
</dbReference>
<dbReference type="GeneID" id="89478656"/>
<dbReference type="AlphaFoldDB" id="A0A094YWV4"/>
<dbReference type="STRING" id="104102.AtDm6_0173"/>
<organism evidence="2 4">
    <name type="scientific">Acetobacter tropicalis</name>
    <dbReference type="NCBI Taxonomy" id="104102"/>
    <lineage>
        <taxon>Bacteria</taxon>
        <taxon>Pseudomonadati</taxon>
        <taxon>Pseudomonadota</taxon>
        <taxon>Alphaproteobacteria</taxon>
        <taxon>Acetobacterales</taxon>
        <taxon>Acetobacteraceae</taxon>
        <taxon>Acetobacter</taxon>
    </lineage>
</organism>
<dbReference type="InterPro" id="IPR038670">
    <property type="entry name" value="HslJ-like_sf"/>
</dbReference>
<dbReference type="EMBL" id="JOKM01000007">
    <property type="protein sequence ID" value="KGB26470.1"/>
    <property type="molecule type" value="Genomic_DNA"/>
</dbReference>
<evidence type="ECO:0000313" key="2">
    <source>
        <dbReference type="EMBL" id="KGB26470.1"/>
    </source>
</evidence>
<proteinExistence type="predicted"/>
<evidence type="ECO:0000259" key="1">
    <source>
        <dbReference type="Pfam" id="PF03724"/>
    </source>
</evidence>
<dbReference type="InterPro" id="IPR053147">
    <property type="entry name" value="Hsp_HslJ-like"/>
</dbReference>
<gene>
    <name evidence="3" type="ORF">AD947_06155</name>
    <name evidence="2" type="ORF">AtDm6_0173</name>
</gene>
<dbReference type="RefSeq" id="WP_035377292.1">
    <property type="nucleotide sequence ID" value="NZ_JACAOJ010000034.1"/>
</dbReference>
<name>A0A094YWV4_9PROT</name>
<accession>A0A094YWV4</accession>
<evidence type="ECO:0000313" key="3">
    <source>
        <dbReference type="EMBL" id="KXV58413.1"/>
    </source>
</evidence>
<dbReference type="Gene3D" id="2.40.128.270">
    <property type="match status" value="1"/>
</dbReference>
<evidence type="ECO:0000313" key="4">
    <source>
        <dbReference type="Proteomes" id="UP000029448"/>
    </source>
</evidence>